<dbReference type="GO" id="GO:0003677">
    <property type="term" value="F:DNA binding"/>
    <property type="evidence" value="ECO:0007669"/>
    <property type="project" value="UniProtKB-KW"/>
</dbReference>
<keyword evidence="7" id="KW-0472">Membrane</keyword>
<evidence type="ECO:0000256" key="3">
    <source>
        <dbReference type="ARBA" id="ARBA00022921"/>
    </source>
</evidence>
<evidence type="ECO:0000256" key="6">
    <source>
        <dbReference type="SAM" id="MobiDB-lite"/>
    </source>
</evidence>
<feature type="compositionally biased region" description="Basic residues" evidence="6">
    <location>
        <begin position="24"/>
        <end position="33"/>
    </location>
</feature>
<reference evidence="8" key="1">
    <citation type="journal article" date="2020" name="Sci. Rep.">
        <title>Metagenomic characterisation of additional and novel avian viruses from Australian wild ducks.</title>
        <authorList>
            <person name="Vibin J."/>
            <person name="Chamings A."/>
            <person name="Klaassen M."/>
            <person name="Alexandersen S."/>
        </authorList>
    </citation>
    <scope>NUCLEOTIDE SEQUENCE</scope>
    <source>
        <strain evidence="8">PBDAdV/PBD12.16-AU-2016</strain>
    </source>
</reference>
<organism evidence="8">
    <name type="scientific">Pacific black duck aviadenovirus</name>
    <dbReference type="NCBI Taxonomy" id="2798287"/>
    <lineage>
        <taxon>Viruses</taxon>
        <taxon>Varidnaviria</taxon>
        <taxon>Bamfordvirae</taxon>
        <taxon>Preplasmiviricota</taxon>
        <taxon>Polisuviricotina</taxon>
        <taxon>Pharingeaviricetes</taxon>
        <taxon>Rowavirales</taxon>
        <taxon>Adenoviridae</taxon>
        <taxon>Aviadenovirus</taxon>
    </lineage>
</organism>
<evidence type="ECO:0000256" key="2">
    <source>
        <dbReference type="ARBA" id="ARBA00022844"/>
    </source>
</evidence>
<protein>
    <submittedName>
        <fullName evidence="8">PX</fullName>
    </submittedName>
</protein>
<keyword evidence="4" id="KW-0238">DNA-binding</keyword>
<comment type="subcellular location">
    <subcellularLocation>
        <location evidence="1">Virion</location>
    </subcellularLocation>
</comment>
<evidence type="ECO:0000256" key="4">
    <source>
        <dbReference type="ARBA" id="ARBA00023125"/>
    </source>
</evidence>
<dbReference type="Pfam" id="PF05829">
    <property type="entry name" value="Adeno_PX"/>
    <property type="match status" value="1"/>
</dbReference>
<evidence type="ECO:0000256" key="5">
    <source>
        <dbReference type="SAM" id="Coils"/>
    </source>
</evidence>
<accession>A0A7T4S063</accession>
<keyword evidence="5" id="KW-0175">Coiled coil</keyword>
<evidence type="ECO:0000313" key="8">
    <source>
        <dbReference type="EMBL" id="QQD36940.1"/>
    </source>
</evidence>
<evidence type="ECO:0000256" key="1">
    <source>
        <dbReference type="ARBA" id="ARBA00004328"/>
    </source>
</evidence>
<feature type="coiled-coil region" evidence="5">
    <location>
        <begin position="153"/>
        <end position="180"/>
    </location>
</feature>
<keyword evidence="7" id="KW-1133">Transmembrane helix</keyword>
<sequence length="182" mass="19596">MPSVVLTGGRTKRRRSSSTIKLPKLPKSRKRPKYVTVKNPSGSAESERAALQTLAQRFQRGNFSGWKSAVTEAAARSAASSGTPVTATNLVTGHSVRAVPITGSGYRRRRTVKRKARAKRTPTIRGGILPALIPIIAAAIGAIPGIAGTAVGIASLKEQQRQYNEQSKLQKEQMQRLNGQRT</sequence>
<proteinExistence type="predicted"/>
<dbReference type="EMBL" id="MT894382">
    <property type="protein sequence ID" value="QQD36940.1"/>
    <property type="molecule type" value="Genomic_DNA"/>
</dbReference>
<name>A0A7T4S063_9ADEN</name>
<dbReference type="GO" id="GO:0019013">
    <property type="term" value="C:viral nucleocapsid"/>
    <property type="evidence" value="ECO:0007669"/>
    <property type="project" value="InterPro"/>
</dbReference>
<feature type="transmembrane region" description="Helical" evidence="7">
    <location>
        <begin position="131"/>
        <end position="156"/>
    </location>
</feature>
<keyword evidence="3" id="KW-0426">Late protein</keyword>
<dbReference type="InterPro" id="IPR008393">
    <property type="entry name" value="Adenovirus_late_L2_mu_core"/>
</dbReference>
<keyword evidence="7" id="KW-0812">Transmembrane</keyword>
<evidence type="ECO:0000256" key="7">
    <source>
        <dbReference type="SAM" id="Phobius"/>
    </source>
</evidence>
<keyword evidence="2" id="KW-0946">Virion</keyword>
<feature type="region of interest" description="Disordered" evidence="6">
    <location>
        <begin position="1"/>
        <end position="46"/>
    </location>
</feature>